<evidence type="ECO:0000313" key="2">
    <source>
        <dbReference type="EnsemblPlants" id="OBART01G22570.1"/>
    </source>
</evidence>
<proteinExistence type="predicted"/>
<reference evidence="2" key="2">
    <citation type="submission" date="2015-03" db="UniProtKB">
        <authorList>
            <consortium name="EnsemblPlants"/>
        </authorList>
    </citation>
    <scope>IDENTIFICATION</scope>
</reference>
<dbReference type="AlphaFoldDB" id="A0A0D3ER68"/>
<dbReference type="Gramene" id="OBART01G22570.1">
    <property type="protein sequence ID" value="OBART01G22570.1"/>
    <property type="gene ID" value="OBART01G22570"/>
</dbReference>
<reference evidence="2" key="1">
    <citation type="journal article" date="2009" name="Rice">
        <title>De Novo Next Generation Sequencing of Plant Genomes.</title>
        <authorList>
            <person name="Rounsley S."/>
            <person name="Marri P.R."/>
            <person name="Yu Y."/>
            <person name="He R."/>
            <person name="Sisneros N."/>
            <person name="Goicoechea J.L."/>
            <person name="Lee S.J."/>
            <person name="Angelova A."/>
            <person name="Kudrna D."/>
            <person name="Luo M."/>
            <person name="Affourtit J."/>
            <person name="Desany B."/>
            <person name="Knight J."/>
            <person name="Niazi F."/>
            <person name="Egholm M."/>
            <person name="Wing R.A."/>
        </authorList>
    </citation>
    <scope>NUCLEOTIDE SEQUENCE [LARGE SCALE GENOMIC DNA]</scope>
    <source>
        <strain evidence="2">cv. IRGC 105608</strain>
    </source>
</reference>
<accession>A0A0D3ER68</accession>
<keyword evidence="1" id="KW-0472">Membrane</keyword>
<organism evidence="2">
    <name type="scientific">Oryza barthii</name>
    <dbReference type="NCBI Taxonomy" id="65489"/>
    <lineage>
        <taxon>Eukaryota</taxon>
        <taxon>Viridiplantae</taxon>
        <taxon>Streptophyta</taxon>
        <taxon>Embryophyta</taxon>
        <taxon>Tracheophyta</taxon>
        <taxon>Spermatophyta</taxon>
        <taxon>Magnoliopsida</taxon>
        <taxon>Liliopsida</taxon>
        <taxon>Poales</taxon>
        <taxon>Poaceae</taxon>
        <taxon>BOP clade</taxon>
        <taxon>Oryzoideae</taxon>
        <taxon>Oryzeae</taxon>
        <taxon>Oryzinae</taxon>
        <taxon>Oryza</taxon>
    </lineage>
</organism>
<sequence>MASASGGGWQRLKRRLNRMWCRYARSSQLRPKHNFRDPMVLRLHPYVPPEALVECACGGGWWLTTSSVQWLHHIPLMLSFLQGMVAGSFGFSCRAEKAIRNFCGSSYEVSGNCKLLFQAPHNE</sequence>
<evidence type="ECO:0000256" key="1">
    <source>
        <dbReference type="SAM" id="Phobius"/>
    </source>
</evidence>
<dbReference type="HOGENOM" id="CLU_171523_0_0_1"/>
<dbReference type="EnsemblPlants" id="OBART01G22570.1">
    <property type="protein sequence ID" value="OBART01G22570.1"/>
    <property type="gene ID" value="OBART01G22570"/>
</dbReference>
<keyword evidence="3" id="KW-1185">Reference proteome</keyword>
<keyword evidence="1" id="KW-1133">Transmembrane helix</keyword>
<protein>
    <submittedName>
        <fullName evidence="2">Uncharacterized protein</fullName>
    </submittedName>
</protein>
<feature type="transmembrane region" description="Helical" evidence="1">
    <location>
        <begin position="70"/>
        <end position="91"/>
    </location>
</feature>
<dbReference type="PaxDb" id="65489-OBART01G22570.1"/>
<evidence type="ECO:0000313" key="3">
    <source>
        <dbReference type="Proteomes" id="UP000026960"/>
    </source>
</evidence>
<dbReference type="Proteomes" id="UP000026960">
    <property type="component" value="Chromosome 1"/>
</dbReference>
<name>A0A0D3ER68_9ORYZ</name>
<keyword evidence="1" id="KW-0812">Transmembrane</keyword>